<reference evidence="2" key="1">
    <citation type="journal article" date="2002" name="Science">
        <title>The draft genome of Ciona intestinalis: insights into chordate and vertebrate origins.</title>
        <authorList>
            <person name="Dehal P."/>
            <person name="Satou Y."/>
            <person name="Campbell R.K."/>
            <person name="Chapman J."/>
            <person name="Degnan B."/>
            <person name="De Tomaso A."/>
            <person name="Davidson B."/>
            <person name="Di Gregorio A."/>
            <person name="Gelpke M."/>
            <person name="Goodstein D.M."/>
            <person name="Harafuji N."/>
            <person name="Hastings K.E."/>
            <person name="Ho I."/>
            <person name="Hotta K."/>
            <person name="Huang W."/>
            <person name="Kawashima T."/>
            <person name="Lemaire P."/>
            <person name="Martinez D."/>
            <person name="Meinertzhagen I.A."/>
            <person name="Necula S."/>
            <person name="Nonaka M."/>
            <person name="Putnam N."/>
            <person name="Rash S."/>
            <person name="Saiga H."/>
            <person name="Satake M."/>
            <person name="Terry A."/>
            <person name="Yamada L."/>
            <person name="Wang H.G."/>
            <person name="Awazu S."/>
            <person name="Azumi K."/>
            <person name="Boore J."/>
            <person name="Branno M."/>
            <person name="Chin-Bow S."/>
            <person name="DeSantis R."/>
            <person name="Doyle S."/>
            <person name="Francino P."/>
            <person name="Keys D.N."/>
            <person name="Haga S."/>
            <person name="Hayashi H."/>
            <person name="Hino K."/>
            <person name="Imai K.S."/>
            <person name="Inaba K."/>
            <person name="Kano S."/>
            <person name="Kobayashi K."/>
            <person name="Kobayashi M."/>
            <person name="Lee B.I."/>
            <person name="Makabe K.W."/>
            <person name="Manohar C."/>
            <person name="Matassi G."/>
            <person name="Medina M."/>
            <person name="Mochizuki Y."/>
            <person name="Mount S."/>
            <person name="Morishita T."/>
            <person name="Miura S."/>
            <person name="Nakayama A."/>
            <person name="Nishizaka S."/>
            <person name="Nomoto H."/>
            <person name="Ohta F."/>
            <person name="Oishi K."/>
            <person name="Rigoutsos I."/>
            <person name="Sano M."/>
            <person name="Sasaki A."/>
            <person name="Sasakura Y."/>
            <person name="Shoguchi E."/>
            <person name="Shin-i T."/>
            <person name="Spagnuolo A."/>
            <person name="Stainier D."/>
            <person name="Suzuki M.M."/>
            <person name="Tassy O."/>
            <person name="Takatori N."/>
            <person name="Tokuoka M."/>
            <person name="Yagi K."/>
            <person name="Yoshizaki F."/>
            <person name="Wada S."/>
            <person name="Zhang C."/>
            <person name="Hyatt P.D."/>
            <person name="Larimer F."/>
            <person name="Detter C."/>
            <person name="Doggett N."/>
            <person name="Glavina T."/>
            <person name="Hawkins T."/>
            <person name="Richardson P."/>
            <person name="Lucas S."/>
            <person name="Kohara Y."/>
            <person name="Levine M."/>
            <person name="Satoh N."/>
            <person name="Rokhsar D.S."/>
        </authorList>
    </citation>
    <scope>NUCLEOTIDE SEQUENCE [LARGE SCALE GENOMIC DNA]</scope>
</reference>
<reference evidence="1" key="2">
    <citation type="journal article" date="2008" name="Genome Biol.">
        <title>Improved genome assembly and evidence-based global gene model set for the chordate Ciona intestinalis: new insight into intron and operon populations.</title>
        <authorList>
            <person name="Satou Y."/>
            <person name="Mineta K."/>
            <person name="Ogasawara M."/>
            <person name="Sasakura Y."/>
            <person name="Shoguchi E."/>
            <person name="Ueno K."/>
            <person name="Yamada L."/>
            <person name="Matsumoto J."/>
            <person name="Wasserscheid J."/>
            <person name="Dewar K."/>
            <person name="Wiley G.B."/>
            <person name="Macmil S.L."/>
            <person name="Roe B.A."/>
            <person name="Zeller R.W."/>
            <person name="Hastings K.E."/>
            <person name="Lemaire P."/>
            <person name="Lindquist E."/>
            <person name="Endo T."/>
            <person name="Hotta K."/>
            <person name="Inaba K."/>
        </authorList>
    </citation>
    <scope>NUCLEOTIDE SEQUENCE [LARGE SCALE GENOMIC DNA]</scope>
    <source>
        <strain evidence="1">wild type</strain>
    </source>
</reference>
<protein>
    <submittedName>
        <fullName evidence="1">Uncharacterized protein</fullName>
    </submittedName>
</protein>
<dbReference type="HOGENOM" id="CLU_2573199_0_0_1"/>
<reference evidence="1" key="4">
    <citation type="submission" date="2025-09" db="UniProtKB">
        <authorList>
            <consortium name="Ensembl"/>
        </authorList>
    </citation>
    <scope>IDENTIFICATION</scope>
</reference>
<evidence type="ECO:0000313" key="2">
    <source>
        <dbReference type="Proteomes" id="UP000008144"/>
    </source>
</evidence>
<keyword evidence="2" id="KW-1185">Reference proteome</keyword>
<reference evidence="1" key="3">
    <citation type="submission" date="2025-08" db="UniProtKB">
        <authorList>
            <consortium name="Ensembl"/>
        </authorList>
    </citation>
    <scope>IDENTIFICATION</scope>
</reference>
<dbReference type="AlphaFoldDB" id="H2XPY2"/>
<accession>H2XPY2</accession>
<dbReference type="Ensembl" id="ENSCINT00000037092.1">
    <property type="protein sequence ID" value="ENSCINP00000031716.1"/>
    <property type="gene ID" value="ENSCING00000023296.1"/>
</dbReference>
<name>H2XPY2_CIOIN</name>
<proteinExistence type="predicted"/>
<organism evidence="1 2">
    <name type="scientific">Ciona intestinalis</name>
    <name type="common">Transparent sea squirt</name>
    <name type="synonym">Ascidia intestinalis</name>
    <dbReference type="NCBI Taxonomy" id="7719"/>
    <lineage>
        <taxon>Eukaryota</taxon>
        <taxon>Metazoa</taxon>
        <taxon>Chordata</taxon>
        <taxon>Tunicata</taxon>
        <taxon>Ascidiacea</taxon>
        <taxon>Phlebobranchia</taxon>
        <taxon>Cionidae</taxon>
        <taxon>Ciona</taxon>
    </lineage>
</organism>
<sequence length="81" mass="9308">MSRNGPIVVLDTTTCKSILKALKTVKNHTGIDLKHCGLEESPCDRLSLYRSWETTRHSLKKSTPFRKSGWKCVILKFWEVC</sequence>
<dbReference type="EMBL" id="EAAA01002995">
    <property type="status" value="NOT_ANNOTATED_CDS"/>
    <property type="molecule type" value="Genomic_DNA"/>
</dbReference>
<dbReference type="InParanoid" id="H2XPY2"/>
<dbReference type="Proteomes" id="UP000008144">
    <property type="component" value="Chromosome 9"/>
</dbReference>
<evidence type="ECO:0000313" key="1">
    <source>
        <dbReference type="Ensembl" id="ENSCINP00000031716.1"/>
    </source>
</evidence>